<protein>
    <recommendedName>
        <fullName evidence="1">TPM domain-containing protein</fullName>
    </recommendedName>
</protein>
<dbReference type="InterPro" id="IPR007621">
    <property type="entry name" value="TPM_dom"/>
</dbReference>
<dbReference type="EMBL" id="DSBW01000197">
    <property type="protein sequence ID" value="HED31789.1"/>
    <property type="molecule type" value="Genomic_DNA"/>
</dbReference>
<evidence type="ECO:0000313" key="2">
    <source>
        <dbReference type="EMBL" id="HED31789.1"/>
    </source>
</evidence>
<comment type="caution">
    <text evidence="2">The sequence shown here is derived from an EMBL/GenBank/DDBJ whole genome shotgun (WGS) entry which is preliminary data.</text>
</comment>
<dbReference type="Gene3D" id="3.10.310.50">
    <property type="match status" value="1"/>
</dbReference>
<gene>
    <name evidence="2" type="ORF">ENN50_08975</name>
</gene>
<dbReference type="PANTHER" id="PTHR30373">
    <property type="entry name" value="UPF0603 PROTEIN YGCG"/>
    <property type="match status" value="1"/>
</dbReference>
<name>A0A831STP2_PROAE</name>
<dbReference type="Proteomes" id="UP000886335">
    <property type="component" value="Unassembled WGS sequence"/>
</dbReference>
<organism evidence="2">
    <name type="scientific">Prosthecochloris aestuarii</name>
    <dbReference type="NCBI Taxonomy" id="1102"/>
    <lineage>
        <taxon>Bacteria</taxon>
        <taxon>Pseudomonadati</taxon>
        <taxon>Chlorobiota</taxon>
        <taxon>Chlorobiia</taxon>
        <taxon>Chlorobiales</taxon>
        <taxon>Chlorobiaceae</taxon>
        <taxon>Prosthecochloris</taxon>
    </lineage>
</organism>
<feature type="domain" description="TPM" evidence="1">
    <location>
        <begin position="36"/>
        <end position="159"/>
    </location>
</feature>
<proteinExistence type="predicted"/>
<dbReference type="PANTHER" id="PTHR30373:SF2">
    <property type="entry name" value="UPF0603 PROTEIN YGCG"/>
    <property type="match status" value="1"/>
</dbReference>
<evidence type="ECO:0000259" key="1">
    <source>
        <dbReference type="Pfam" id="PF04536"/>
    </source>
</evidence>
<reference evidence="2" key="1">
    <citation type="journal article" date="2020" name="mSystems">
        <title>Genome- and Community-Level Interaction Insights into Carbon Utilization and Element Cycling Functions of Hydrothermarchaeota in Hydrothermal Sediment.</title>
        <authorList>
            <person name="Zhou Z."/>
            <person name="Liu Y."/>
            <person name="Xu W."/>
            <person name="Pan J."/>
            <person name="Luo Z.H."/>
            <person name="Li M."/>
        </authorList>
    </citation>
    <scope>NUCLEOTIDE SEQUENCE [LARGE SCALE GENOMIC DNA]</scope>
    <source>
        <strain evidence="2">SpSt-1181</strain>
    </source>
</reference>
<dbReference type="Pfam" id="PF04536">
    <property type="entry name" value="TPM_phosphatase"/>
    <property type="match status" value="1"/>
</dbReference>
<sequence length="246" mass="25922">MRGLSLLAAMLCMQAVTVLFSPMLMALDVPALEGRVNDYGSLISQPVEAELTRRLEQLESTESTQIVILTVPSLEGDVLEDFSIRVVDTWKIGREDVDNGALLLVARDERELRIEAGYGLEGSLTDLVAGRIIDNVIVPRFARGAFDEGFLAGTDAMIAAVRGEYTAETAAQHDEQQRGAPLPVLIVLLIILYFYLQVPRGGRGSGPVIFGPGPGGFQSGGFSGGSFGGFSGGGGGFGGGGASGRW</sequence>
<accession>A0A831STP2</accession>
<dbReference type="AlphaFoldDB" id="A0A831STP2"/>